<dbReference type="InterPro" id="IPR004839">
    <property type="entry name" value="Aminotransferase_I/II_large"/>
</dbReference>
<protein>
    <submittedName>
        <fullName evidence="4">Cobyrinic acid synthase CobC</fullName>
    </submittedName>
</protein>
<dbReference type="EMBL" id="CP006841">
    <property type="protein sequence ID" value="ALA67717.1"/>
    <property type="molecule type" value="Genomic_DNA"/>
</dbReference>
<comment type="cofactor">
    <cofactor evidence="1">
        <name>pyridoxal 5'-phosphate</name>
        <dbReference type="ChEBI" id="CHEBI:597326"/>
    </cofactor>
</comment>
<dbReference type="PATRIC" id="fig|1408189.4.peg.1661"/>
<evidence type="ECO:0000256" key="1">
    <source>
        <dbReference type="ARBA" id="ARBA00001933"/>
    </source>
</evidence>
<proteinExistence type="predicted"/>
<dbReference type="Pfam" id="PF00155">
    <property type="entry name" value="Aminotran_1_2"/>
    <property type="match status" value="1"/>
</dbReference>
<reference evidence="4 5" key="1">
    <citation type="submission" date="2013-10" db="EMBL/GenBank/DDBJ databases">
        <title>Complete genome sequence of Corynebacterium lactis DSM 45799(T), isolated from raw cow milk.</title>
        <authorList>
            <person name="Ruckert C."/>
            <person name="Albersmeier A."/>
            <person name="Lipski A."/>
            <person name="Kalinowski J."/>
        </authorList>
    </citation>
    <scope>NUCLEOTIDE SEQUENCE [LARGE SCALE GENOMIC DNA]</scope>
    <source>
        <strain evidence="4 5">RW2-5</strain>
    </source>
</reference>
<dbReference type="InterPro" id="IPR015421">
    <property type="entry name" value="PyrdxlP-dep_Trfase_major"/>
</dbReference>
<evidence type="ECO:0000313" key="4">
    <source>
        <dbReference type="EMBL" id="ALA67717.1"/>
    </source>
</evidence>
<accession>A0A0K2H0Z6</accession>
<dbReference type="PANTHER" id="PTHR42885">
    <property type="entry name" value="HISTIDINOL-PHOSPHATE AMINOTRANSFERASE-RELATED"/>
    <property type="match status" value="1"/>
</dbReference>
<evidence type="ECO:0000256" key="2">
    <source>
        <dbReference type="ARBA" id="ARBA00022898"/>
    </source>
</evidence>
<dbReference type="SUPFAM" id="SSF53383">
    <property type="entry name" value="PLP-dependent transferases"/>
    <property type="match status" value="1"/>
</dbReference>
<feature type="domain" description="Aminotransferase class I/classII large" evidence="3">
    <location>
        <begin position="29"/>
        <end position="363"/>
    </location>
</feature>
<dbReference type="InterPro" id="IPR015422">
    <property type="entry name" value="PyrdxlP-dep_Trfase_small"/>
</dbReference>
<dbReference type="STRING" id="1408189.CLAC_08290"/>
<dbReference type="Gene3D" id="3.40.640.10">
    <property type="entry name" value="Type I PLP-dependent aspartate aminotransferase-like (Major domain)"/>
    <property type="match status" value="1"/>
</dbReference>
<dbReference type="AlphaFoldDB" id="A0A0K2H0Z6"/>
<dbReference type="NCBIfam" id="NF005915">
    <property type="entry name" value="PRK07908.1"/>
    <property type="match status" value="1"/>
</dbReference>
<dbReference type="GO" id="GO:0030170">
    <property type="term" value="F:pyridoxal phosphate binding"/>
    <property type="evidence" value="ECO:0007669"/>
    <property type="project" value="InterPro"/>
</dbReference>
<dbReference type="KEGG" id="clw:CLAC_08290"/>
<evidence type="ECO:0000313" key="5">
    <source>
        <dbReference type="Proteomes" id="UP000058446"/>
    </source>
</evidence>
<dbReference type="OrthoDB" id="3401872at2"/>
<dbReference type="InterPro" id="IPR015424">
    <property type="entry name" value="PyrdxlP-dep_Trfase"/>
</dbReference>
<dbReference type="Proteomes" id="UP000058446">
    <property type="component" value="Chromosome"/>
</dbReference>
<dbReference type="PANTHER" id="PTHR42885:SF1">
    <property type="entry name" value="THREONINE-PHOSPHATE DECARBOXYLASE"/>
    <property type="match status" value="1"/>
</dbReference>
<evidence type="ECO:0000259" key="3">
    <source>
        <dbReference type="Pfam" id="PF00155"/>
    </source>
</evidence>
<dbReference type="Gene3D" id="3.90.1150.10">
    <property type="entry name" value="Aspartate Aminotransferase, domain 1"/>
    <property type="match status" value="1"/>
</dbReference>
<dbReference type="CDD" id="cd00609">
    <property type="entry name" value="AAT_like"/>
    <property type="match status" value="1"/>
</dbReference>
<keyword evidence="5" id="KW-1185">Reference proteome</keyword>
<dbReference type="RefSeq" id="WP_082313261.1">
    <property type="nucleotide sequence ID" value="NZ_CP006841.1"/>
</dbReference>
<sequence length="384" mass="41767">MFNNLLRYHGDRAARGARLDFAVNVHGETPDWLKEAVIGGVDELAAYPDEELANEVRSEIARIHGRSPAEVLLLHGVAEGFSLLPSLGLPATIIAPQFTEPEAAFLAAGSECETLALQAPFALDSPLADARPAAHSGLASRLAGRMAIVGNPTNPTGVLHSAEALLELSRSAEILVVDEAFMDVVDGQAAAEASLADASTVSPFPDNVIVFRSMTKTWAIAGLRCGYALGSPELLERLGRLRPHWPLGTLQLRAMLEIARRSGQLLPAIRAEIASQRGQMERDLSNAGWAVMPSAAPFILAKAPLGNRGEDEEGVGKREWMRKALAERGIAVRRCDTFRGLDSRWWRLAVRDRDYVRQLIEAVEQVHYAGIEKYSGKWEEGSNR</sequence>
<gene>
    <name evidence="4" type="ORF">CLAC_08290</name>
</gene>
<name>A0A0K2H0Z6_9CORY</name>
<organism evidence="4 5">
    <name type="scientific">Corynebacterium lactis RW2-5</name>
    <dbReference type="NCBI Taxonomy" id="1408189"/>
    <lineage>
        <taxon>Bacteria</taxon>
        <taxon>Bacillati</taxon>
        <taxon>Actinomycetota</taxon>
        <taxon>Actinomycetes</taxon>
        <taxon>Mycobacteriales</taxon>
        <taxon>Corynebacteriaceae</taxon>
        <taxon>Corynebacterium</taxon>
    </lineage>
</organism>
<keyword evidence="2" id="KW-0663">Pyridoxal phosphate</keyword>